<reference evidence="2" key="1">
    <citation type="submission" date="2023-07" db="EMBL/GenBank/DDBJ databases">
        <title>draft genome sequence of fig (Ficus carica).</title>
        <authorList>
            <person name="Takahashi T."/>
            <person name="Nishimura K."/>
        </authorList>
    </citation>
    <scope>NUCLEOTIDE SEQUENCE</scope>
</reference>
<name>A0AA88AHK5_FICCA</name>
<evidence type="ECO:0000313" key="3">
    <source>
        <dbReference type="Proteomes" id="UP001187192"/>
    </source>
</evidence>
<dbReference type="AlphaFoldDB" id="A0AA88AHK5"/>
<proteinExistence type="predicted"/>
<feature type="compositionally biased region" description="Polar residues" evidence="1">
    <location>
        <begin position="26"/>
        <end position="35"/>
    </location>
</feature>
<comment type="caution">
    <text evidence="2">The sequence shown here is derived from an EMBL/GenBank/DDBJ whole genome shotgun (WGS) entry which is preliminary data.</text>
</comment>
<organism evidence="2 3">
    <name type="scientific">Ficus carica</name>
    <name type="common">Common fig</name>
    <dbReference type="NCBI Taxonomy" id="3494"/>
    <lineage>
        <taxon>Eukaryota</taxon>
        <taxon>Viridiplantae</taxon>
        <taxon>Streptophyta</taxon>
        <taxon>Embryophyta</taxon>
        <taxon>Tracheophyta</taxon>
        <taxon>Spermatophyta</taxon>
        <taxon>Magnoliopsida</taxon>
        <taxon>eudicotyledons</taxon>
        <taxon>Gunneridae</taxon>
        <taxon>Pentapetalae</taxon>
        <taxon>rosids</taxon>
        <taxon>fabids</taxon>
        <taxon>Rosales</taxon>
        <taxon>Moraceae</taxon>
        <taxon>Ficeae</taxon>
        <taxon>Ficus</taxon>
    </lineage>
</organism>
<feature type="region of interest" description="Disordered" evidence="1">
    <location>
        <begin position="1"/>
        <end position="41"/>
    </location>
</feature>
<sequence>MKVSVQPLGLNADDLNTTDKPPFSGNAGTRPNLTVSPGRPRVLGPDYAPSTLFQGMNSQIQICLACSRRLFRRADLEAFPVEAEYSEDRVPDRPCATSIPGPYSANNPGLGIGHVDDPPAADATHLLLSPVKSPLAANHSDGHCCPFTGNAHGTLPLTVQGLGPRGVHLLGQ</sequence>
<evidence type="ECO:0000256" key="1">
    <source>
        <dbReference type="SAM" id="MobiDB-lite"/>
    </source>
</evidence>
<gene>
    <name evidence="2" type="ORF">TIFTF001_024823</name>
</gene>
<accession>A0AA88AHK5</accession>
<evidence type="ECO:0000313" key="2">
    <source>
        <dbReference type="EMBL" id="GMN55709.1"/>
    </source>
</evidence>
<protein>
    <submittedName>
        <fullName evidence="2">Uncharacterized protein</fullName>
    </submittedName>
</protein>
<dbReference type="EMBL" id="BTGU01000059">
    <property type="protein sequence ID" value="GMN55709.1"/>
    <property type="molecule type" value="Genomic_DNA"/>
</dbReference>
<dbReference type="Proteomes" id="UP001187192">
    <property type="component" value="Unassembled WGS sequence"/>
</dbReference>
<keyword evidence="3" id="KW-1185">Reference proteome</keyword>